<dbReference type="EMBL" id="JQCP01000002">
    <property type="protein sequence ID" value="KRO02122.1"/>
    <property type="molecule type" value="Genomic_DNA"/>
</dbReference>
<reference evidence="1 2" key="1">
    <citation type="journal article" date="2015" name="Genome Announc.">
        <title>Expanding the biotechnology potential of lactobacilli through comparative genomics of 213 strains and associated genera.</title>
        <authorList>
            <person name="Sun Z."/>
            <person name="Harris H.M."/>
            <person name="McCann A."/>
            <person name="Guo C."/>
            <person name="Argimon S."/>
            <person name="Zhang W."/>
            <person name="Yang X."/>
            <person name="Jeffery I.B."/>
            <person name="Cooney J.C."/>
            <person name="Kagawa T.F."/>
            <person name="Liu W."/>
            <person name="Song Y."/>
            <person name="Salvetti E."/>
            <person name="Wrobel A."/>
            <person name="Rasinkangas P."/>
            <person name="Parkhill J."/>
            <person name="Rea M.C."/>
            <person name="O'Sullivan O."/>
            <person name="Ritari J."/>
            <person name="Douillard F.P."/>
            <person name="Paul Ross R."/>
            <person name="Yang R."/>
            <person name="Briner A.E."/>
            <person name="Felis G.E."/>
            <person name="de Vos W.M."/>
            <person name="Barrangou R."/>
            <person name="Klaenhammer T.R."/>
            <person name="Caufield P.W."/>
            <person name="Cui Y."/>
            <person name="Zhang H."/>
            <person name="O'Toole P.W."/>
        </authorList>
    </citation>
    <scope>NUCLEOTIDE SEQUENCE [LARGE SCALE GENOMIC DNA]</scope>
    <source>
        <strain evidence="1 2">DSM 7090</strain>
    </source>
</reference>
<protein>
    <submittedName>
        <fullName evidence="1">Uncharacterized protein</fullName>
    </submittedName>
</protein>
<sequence length="203" mass="23980">MASLDLVKTIRNYEYEDFSYAVKEWSPPYIGCNLNSFFTRMREPQLMTWSLEVLESYCADLERAKTYHTSLFIERFVYVYGCSKEVSHRYRFPIKSLEFKKYVDFIVKIALIWETRARMQFPIFTKRMGPLIVEEDTQRDPSYEVRLRAELMTYSAETLHAYFEFVVQCWDVGFNPNVQTYHGVARELGFSSASEANHLGVSL</sequence>
<name>A0ABR5PZN2_9ACTN</name>
<dbReference type="GeneID" id="84904354"/>
<keyword evidence="2" id="KW-1185">Reference proteome</keyword>
<dbReference type="Proteomes" id="UP000051927">
    <property type="component" value="Unassembled WGS sequence"/>
</dbReference>
<dbReference type="RefSeq" id="WP_003148937.1">
    <property type="nucleotide sequence ID" value="NZ_CAUUKP010000006.1"/>
</dbReference>
<organism evidence="1 2">
    <name type="scientific">Lancefieldella rimae</name>
    <dbReference type="NCBI Taxonomy" id="1383"/>
    <lineage>
        <taxon>Bacteria</taxon>
        <taxon>Bacillati</taxon>
        <taxon>Actinomycetota</taxon>
        <taxon>Coriobacteriia</taxon>
        <taxon>Coriobacteriales</taxon>
        <taxon>Atopobiaceae</taxon>
        <taxon>Lancefieldella</taxon>
    </lineage>
</organism>
<accession>A0ABR5PZN2</accession>
<proteinExistence type="predicted"/>
<evidence type="ECO:0000313" key="2">
    <source>
        <dbReference type="Proteomes" id="UP000051927"/>
    </source>
</evidence>
<evidence type="ECO:0000313" key="1">
    <source>
        <dbReference type="EMBL" id="KRO02122.1"/>
    </source>
</evidence>
<dbReference type="InterPro" id="IPR025191">
    <property type="entry name" value="DUF4125"/>
</dbReference>
<gene>
    <name evidence="1" type="ORF">IV60_GL000542</name>
</gene>
<dbReference type="Pfam" id="PF13526">
    <property type="entry name" value="DUF4125"/>
    <property type="match status" value="1"/>
</dbReference>
<comment type="caution">
    <text evidence="1">The sequence shown here is derived from an EMBL/GenBank/DDBJ whole genome shotgun (WGS) entry which is preliminary data.</text>
</comment>